<organism evidence="2 3">
    <name type="scientific">Teichococcus vastitatis</name>
    <dbReference type="NCBI Taxonomy" id="2307076"/>
    <lineage>
        <taxon>Bacteria</taxon>
        <taxon>Pseudomonadati</taxon>
        <taxon>Pseudomonadota</taxon>
        <taxon>Alphaproteobacteria</taxon>
        <taxon>Acetobacterales</taxon>
        <taxon>Roseomonadaceae</taxon>
        <taxon>Roseomonas</taxon>
    </lineage>
</organism>
<dbReference type="Gene3D" id="3.40.50.1980">
    <property type="entry name" value="Nitrogenase molybdenum iron protein domain"/>
    <property type="match status" value="2"/>
</dbReference>
<dbReference type="PANTHER" id="PTHR30535">
    <property type="entry name" value="VITAMIN B12-BINDING PROTEIN"/>
    <property type="match status" value="1"/>
</dbReference>
<keyword evidence="3" id="KW-1185">Reference proteome</keyword>
<evidence type="ECO:0000259" key="1">
    <source>
        <dbReference type="PROSITE" id="PS50983"/>
    </source>
</evidence>
<dbReference type="SUPFAM" id="SSF53807">
    <property type="entry name" value="Helical backbone' metal receptor"/>
    <property type="match status" value="1"/>
</dbReference>
<comment type="caution">
    <text evidence="2">The sequence shown here is derived from an EMBL/GenBank/DDBJ whole genome shotgun (WGS) entry which is preliminary data.</text>
</comment>
<dbReference type="PANTHER" id="PTHR30535:SF34">
    <property type="entry name" value="MOLYBDATE-BINDING PROTEIN MOLA"/>
    <property type="match status" value="1"/>
</dbReference>
<dbReference type="EMBL" id="JALBUU010000097">
    <property type="protein sequence ID" value="MCI0756173.1"/>
    <property type="molecule type" value="Genomic_DNA"/>
</dbReference>
<proteinExistence type="predicted"/>
<dbReference type="Pfam" id="PF01497">
    <property type="entry name" value="Peripla_BP_2"/>
    <property type="match status" value="1"/>
</dbReference>
<reference evidence="2 3" key="1">
    <citation type="submission" date="2022-03" db="EMBL/GenBank/DDBJ databases">
        <title>Complete genome analysis of Roseomonas KG 17.1 : a prolific producer of plant growth promoters.</title>
        <authorList>
            <person name="Saadouli I."/>
            <person name="Najjari A."/>
            <person name="Mosbah A."/>
            <person name="Ouzari H.I."/>
        </authorList>
    </citation>
    <scope>NUCLEOTIDE SEQUENCE [LARGE SCALE GENOMIC DNA]</scope>
    <source>
        <strain evidence="2 3">KG17-1</strain>
    </source>
</reference>
<accession>A0ABS9WAZ7</accession>
<dbReference type="RefSeq" id="WP_202910439.1">
    <property type="nucleotide sequence ID" value="NZ_JALBUU010000097.1"/>
</dbReference>
<dbReference type="Proteomes" id="UP001201985">
    <property type="component" value="Unassembled WGS sequence"/>
</dbReference>
<dbReference type="PROSITE" id="PS50983">
    <property type="entry name" value="FE_B12_PBP"/>
    <property type="match status" value="1"/>
</dbReference>
<protein>
    <submittedName>
        <fullName evidence="2">ABC transporter substrate-binding protein</fullName>
    </submittedName>
</protein>
<dbReference type="InterPro" id="IPR050902">
    <property type="entry name" value="ABC_Transporter_SBP"/>
</dbReference>
<sequence length="389" mass="41814">MAAPPWRSRTAAFVVTDCCATRISMATVSRRVLLAAAAAGLLPAPSRAAPLRLEGLDGRGAVLHQPARRIVLGFYFEEFLAVGGTAALPRVVGLSRGAWKDWRPAHWAEYVKVLPRLAELPDVGEVELGTFSAEKAIALRPDVAILGTWQVQGLGTTVDRLAAAGIPVLAIDYHAEEPARHLASTRLLGQILGEEARAARLAAEYEAAIAAVRSRLAEVRPPRIYIELGSKGPAEQGPSYGPHMWGALAALAGGDNIGLGVINSWGPMAAEMVLARRPEVIVIAGSEWRQHASGQLMGQGVSADEARARLRGFLQRPGWAGLPAVRDGRVHAVYQGASRTLADAASVQYLAKALHPDLFADLDPEAYYLDWHERWLPVRPRGSFMLGLR</sequence>
<name>A0ABS9WAZ7_9PROT</name>
<gene>
    <name evidence="2" type="ORF">MON41_21165</name>
</gene>
<feature type="domain" description="Fe/B12 periplasmic-binding" evidence="1">
    <location>
        <begin position="68"/>
        <end position="362"/>
    </location>
</feature>
<evidence type="ECO:0000313" key="2">
    <source>
        <dbReference type="EMBL" id="MCI0756173.1"/>
    </source>
</evidence>
<evidence type="ECO:0000313" key="3">
    <source>
        <dbReference type="Proteomes" id="UP001201985"/>
    </source>
</evidence>
<dbReference type="InterPro" id="IPR002491">
    <property type="entry name" value="ABC_transptr_periplasmic_BD"/>
</dbReference>